<dbReference type="PANTHER" id="PTHR33112">
    <property type="entry name" value="DOMAIN PROTEIN, PUTATIVE-RELATED"/>
    <property type="match status" value="1"/>
</dbReference>
<reference evidence="2 3" key="1">
    <citation type="submission" date="2016-03" db="EMBL/GenBank/DDBJ databases">
        <authorList>
            <person name="Ploux O."/>
        </authorList>
    </citation>
    <scope>NUCLEOTIDE SEQUENCE [LARGE SCALE GENOMIC DNA]</scope>
    <source>
        <strain evidence="2 3">UAMH 11012</strain>
    </source>
</reference>
<organism evidence="2 3">
    <name type="scientific">Phialocephala subalpina</name>
    <dbReference type="NCBI Taxonomy" id="576137"/>
    <lineage>
        <taxon>Eukaryota</taxon>
        <taxon>Fungi</taxon>
        <taxon>Dikarya</taxon>
        <taxon>Ascomycota</taxon>
        <taxon>Pezizomycotina</taxon>
        <taxon>Leotiomycetes</taxon>
        <taxon>Helotiales</taxon>
        <taxon>Mollisiaceae</taxon>
        <taxon>Phialocephala</taxon>
        <taxon>Phialocephala fortinii species complex</taxon>
    </lineage>
</organism>
<dbReference type="OrthoDB" id="5347061at2759"/>
<evidence type="ECO:0000259" key="1">
    <source>
        <dbReference type="Pfam" id="PF06985"/>
    </source>
</evidence>
<name>A0A1L7XYQ4_9HELO</name>
<gene>
    <name evidence="2" type="ORF">PAC_19976</name>
</gene>
<dbReference type="AlphaFoldDB" id="A0A1L7XYQ4"/>
<sequence>METCENCLGILVWHQIAVEGQTSAFNSWNVIFELSTSLKPCSTCPMFAKLSPPGDNATDVRPLQVCRRAKFTLVKYRKLGRSRTAQSSPFELEDNLSANELLGFECFDFCLVIVDEKDFATERMTWWSTFRTLEQTTYVISDWLRECQGRKGHEECNLEAGFLPKRLLKLDEAVKEDHVKLIDTDELNISDLRYTTLSHCWGPPTSQPPIRTTKITELSHRQGILLKTLPNTFQEAVAVTLALGIQYLWIDSLCIIQDDLEDWQEEAARMSSIYQGSFITIAATGSSDSQGGLMAPPKPMLCVNVPDTNHETNELIESHNSKSLVLDLMEHKNYIWKHKTALWESPLSKRGWVLQELVLSPRTVHFAYDQLYWQCRGTFTNESSFVPWENFESLKHYSDIQNPKFRLGQKAFYPDDHFWWQWIVDYSTRSFTFPRDRIAAIAGITDYHHQITGKSPILGLWAESLYYDLGWSPAPPCEQKSPLRRIDGESQGISPPRSINVVDWEVKWSNQPFTSSLLETRLVVSGYFRPVPKSTFEGFLEFISRVADVFLPDPSIEFDEDETIILLLLYVKKEWDGVVQENFLAISSVSNRQKLGQYRRLGIGTVERSLVPDIFDVKSRSYEQTVTKSLFYNAERATFSLI</sequence>
<evidence type="ECO:0000313" key="3">
    <source>
        <dbReference type="Proteomes" id="UP000184330"/>
    </source>
</evidence>
<proteinExistence type="predicted"/>
<dbReference type="Pfam" id="PF06985">
    <property type="entry name" value="HET"/>
    <property type="match status" value="1"/>
</dbReference>
<protein>
    <recommendedName>
        <fullName evidence="1">Heterokaryon incompatibility domain-containing protein</fullName>
    </recommendedName>
</protein>
<keyword evidence="3" id="KW-1185">Reference proteome</keyword>
<evidence type="ECO:0000313" key="2">
    <source>
        <dbReference type="EMBL" id="CZR70075.1"/>
    </source>
</evidence>
<feature type="domain" description="Heterokaryon incompatibility" evidence="1">
    <location>
        <begin position="194"/>
        <end position="356"/>
    </location>
</feature>
<dbReference type="InterPro" id="IPR010730">
    <property type="entry name" value="HET"/>
</dbReference>
<dbReference type="STRING" id="576137.A0A1L7XYQ4"/>
<accession>A0A1L7XYQ4</accession>
<dbReference type="PANTHER" id="PTHR33112:SF16">
    <property type="entry name" value="HETEROKARYON INCOMPATIBILITY DOMAIN-CONTAINING PROTEIN"/>
    <property type="match status" value="1"/>
</dbReference>
<dbReference type="EMBL" id="FJOG01000092">
    <property type="protein sequence ID" value="CZR70075.1"/>
    <property type="molecule type" value="Genomic_DNA"/>
</dbReference>
<dbReference type="Proteomes" id="UP000184330">
    <property type="component" value="Unassembled WGS sequence"/>
</dbReference>